<dbReference type="GeneID" id="100184472"/>
<name>F6PUA0_CIOIN</name>
<feature type="transmembrane region" description="Helical" evidence="5">
    <location>
        <begin position="101"/>
        <end position="124"/>
    </location>
</feature>
<reference evidence="7" key="2">
    <citation type="journal article" date="2008" name="Genome Biol.">
        <title>Improved genome assembly and evidence-based global gene model set for the chordate Ciona intestinalis: new insight into intron and operon populations.</title>
        <authorList>
            <person name="Satou Y."/>
            <person name="Mineta K."/>
            <person name="Ogasawara M."/>
            <person name="Sasakura Y."/>
            <person name="Shoguchi E."/>
            <person name="Ueno K."/>
            <person name="Yamada L."/>
            <person name="Matsumoto J."/>
            <person name="Wasserscheid J."/>
            <person name="Dewar K."/>
            <person name="Wiley G.B."/>
            <person name="Macmil S.L."/>
            <person name="Roe B.A."/>
            <person name="Zeller R.W."/>
            <person name="Hastings K.E."/>
            <person name="Lemaire P."/>
            <person name="Lindquist E."/>
            <person name="Endo T."/>
            <person name="Hotta K."/>
            <person name="Inaba K."/>
        </authorList>
    </citation>
    <scope>NUCLEOTIDE SEQUENCE [LARGE SCALE GENOMIC DNA]</scope>
    <source>
        <strain evidence="7">wild type</strain>
    </source>
</reference>
<feature type="signal peptide" evidence="6">
    <location>
        <begin position="1"/>
        <end position="18"/>
    </location>
</feature>
<dbReference type="AlphaFoldDB" id="F6PUA0"/>
<keyword evidence="8" id="KW-1185">Reference proteome</keyword>
<evidence type="ECO:0000256" key="6">
    <source>
        <dbReference type="SAM" id="SignalP"/>
    </source>
</evidence>
<evidence type="ECO:0000256" key="3">
    <source>
        <dbReference type="ARBA" id="ARBA00022989"/>
    </source>
</evidence>
<evidence type="ECO:0000256" key="1">
    <source>
        <dbReference type="ARBA" id="ARBA00004141"/>
    </source>
</evidence>
<dbReference type="FunFam" id="1.20.140.150:FF:000086">
    <property type="entry name" value="uncharacterized protein LOC100186803"/>
    <property type="match status" value="1"/>
</dbReference>
<keyword evidence="6" id="KW-0732">Signal</keyword>
<evidence type="ECO:0000313" key="7">
    <source>
        <dbReference type="Ensembl" id="ENSCINP00000023862.2"/>
    </source>
</evidence>
<evidence type="ECO:0000256" key="4">
    <source>
        <dbReference type="ARBA" id="ARBA00023136"/>
    </source>
</evidence>
<dbReference type="InterPro" id="IPR050579">
    <property type="entry name" value="PMP-22/EMP/MP20-like"/>
</dbReference>
<organism evidence="7 8">
    <name type="scientific">Ciona intestinalis</name>
    <name type="common">Transparent sea squirt</name>
    <name type="synonym">Ascidia intestinalis</name>
    <dbReference type="NCBI Taxonomy" id="7719"/>
    <lineage>
        <taxon>Eukaryota</taxon>
        <taxon>Metazoa</taxon>
        <taxon>Chordata</taxon>
        <taxon>Tunicata</taxon>
        <taxon>Ascidiacea</taxon>
        <taxon>Phlebobranchia</taxon>
        <taxon>Cionidae</taxon>
        <taxon>Ciona</taxon>
    </lineage>
</organism>
<dbReference type="Gene3D" id="1.20.140.150">
    <property type="match status" value="1"/>
</dbReference>
<reference evidence="7" key="3">
    <citation type="submission" date="2025-08" db="UniProtKB">
        <authorList>
            <consortium name="Ensembl"/>
        </authorList>
    </citation>
    <scope>IDENTIFICATION</scope>
</reference>
<sequence>MDIKNICCFALLSVLALAFDIVAIGTKSWAVTEGPSKVGLFLICIDRRCASVLGRPIQFFVPLKAVTILLIISLLGIIISVALALCSLLKYIPKLLTTASILLLLSGFSALCGTAIFTVGMYIARNDVFMNAIFGNSKFGFSFAFAWACSGIAIVGGIFGLLIHKAKCKERTDTVR</sequence>
<reference evidence="7" key="4">
    <citation type="submission" date="2025-09" db="UniProtKB">
        <authorList>
            <consortium name="Ensembl"/>
        </authorList>
    </citation>
    <scope>IDENTIFICATION</scope>
</reference>
<dbReference type="PANTHER" id="PTHR10671:SF34">
    <property type="entry name" value="PROTEIN NKG7"/>
    <property type="match status" value="1"/>
</dbReference>
<feature type="transmembrane region" description="Helical" evidence="5">
    <location>
        <begin position="144"/>
        <end position="163"/>
    </location>
</feature>
<evidence type="ECO:0000313" key="8">
    <source>
        <dbReference type="Proteomes" id="UP000008144"/>
    </source>
</evidence>
<dbReference type="InterPro" id="IPR004031">
    <property type="entry name" value="PMP22/EMP/MP20/Claudin"/>
</dbReference>
<proteinExistence type="predicted"/>
<dbReference type="HOGENOM" id="CLU_1524585_0_0_1"/>
<dbReference type="PRINTS" id="PR01077">
    <property type="entry name" value="CLAUDIN"/>
</dbReference>
<feature type="chain" id="PRO_5014089902" evidence="6">
    <location>
        <begin position="19"/>
        <end position="176"/>
    </location>
</feature>
<dbReference type="PANTHER" id="PTHR10671">
    <property type="entry name" value="EPITHELIAL MEMBRANE PROTEIN-RELATED"/>
    <property type="match status" value="1"/>
</dbReference>
<dbReference type="EMBL" id="EAAA01000233">
    <property type="status" value="NOT_ANNOTATED_CDS"/>
    <property type="molecule type" value="Genomic_DNA"/>
</dbReference>
<keyword evidence="2 5" id="KW-0812">Transmembrane</keyword>
<dbReference type="KEGG" id="cin:100184472"/>
<accession>A0A1W2W4E0</accession>
<dbReference type="GO" id="GO:0005886">
    <property type="term" value="C:plasma membrane"/>
    <property type="evidence" value="ECO:0000318"/>
    <property type="project" value="GO_Central"/>
</dbReference>
<evidence type="ECO:0000256" key="5">
    <source>
        <dbReference type="SAM" id="Phobius"/>
    </source>
</evidence>
<protein>
    <submittedName>
        <fullName evidence="7">Claudin-18-like</fullName>
    </submittedName>
</protein>
<keyword evidence="4 5" id="KW-0472">Membrane</keyword>
<dbReference type="Ensembl" id="ENSCINT00000024108.2">
    <property type="protein sequence ID" value="ENSCINP00000023862.2"/>
    <property type="gene ID" value="ENSCING00000012882.2"/>
</dbReference>
<accession>F6PUA0</accession>
<comment type="subcellular location">
    <subcellularLocation>
        <location evidence="1">Membrane</location>
        <topology evidence="1">Multi-pass membrane protein</topology>
    </subcellularLocation>
</comment>
<feature type="transmembrane region" description="Helical" evidence="5">
    <location>
        <begin position="65"/>
        <end position="89"/>
    </location>
</feature>
<evidence type="ECO:0000256" key="2">
    <source>
        <dbReference type="ARBA" id="ARBA00022692"/>
    </source>
</evidence>
<dbReference type="InParanoid" id="F6PUA0"/>
<gene>
    <name evidence="7" type="primary">LOC100184472</name>
</gene>
<dbReference type="Proteomes" id="UP000008144">
    <property type="component" value="Chromosome 1"/>
</dbReference>
<reference evidence="8" key="1">
    <citation type="journal article" date="2002" name="Science">
        <title>The draft genome of Ciona intestinalis: insights into chordate and vertebrate origins.</title>
        <authorList>
            <person name="Dehal P."/>
            <person name="Satou Y."/>
            <person name="Campbell R.K."/>
            <person name="Chapman J."/>
            <person name="Degnan B."/>
            <person name="De Tomaso A."/>
            <person name="Davidson B."/>
            <person name="Di Gregorio A."/>
            <person name="Gelpke M."/>
            <person name="Goodstein D.M."/>
            <person name="Harafuji N."/>
            <person name="Hastings K.E."/>
            <person name="Ho I."/>
            <person name="Hotta K."/>
            <person name="Huang W."/>
            <person name="Kawashima T."/>
            <person name="Lemaire P."/>
            <person name="Martinez D."/>
            <person name="Meinertzhagen I.A."/>
            <person name="Necula S."/>
            <person name="Nonaka M."/>
            <person name="Putnam N."/>
            <person name="Rash S."/>
            <person name="Saiga H."/>
            <person name="Satake M."/>
            <person name="Terry A."/>
            <person name="Yamada L."/>
            <person name="Wang H.G."/>
            <person name="Awazu S."/>
            <person name="Azumi K."/>
            <person name="Boore J."/>
            <person name="Branno M."/>
            <person name="Chin-Bow S."/>
            <person name="DeSantis R."/>
            <person name="Doyle S."/>
            <person name="Francino P."/>
            <person name="Keys D.N."/>
            <person name="Haga S."/>
            <person name="Hayashi H."/>
            <person name="Hino K."/>
            <person name="Imai K.S."/>
            <person name="Inaba K."/>
            <person name="Kano S."/>
            <person name="Kobayashi K."/>
            <person name="Kobayashi M."/>
            <person name="Lee B.I."/>
            <person name="Makabe K.W."/>
            <person name="Manohar C."/>
            <person name="Matassi G."/>
            <person name="Medina M."/>
            <person name="Mochizuki Y."/>
            <person name="Mount S."/>
            <person name="Morishita T."/>
            <person name="Miura S."/>
            <person name="Nakayama A."/>
            <person name="Nishizaka S."/>
            <person name="Nomoto H."/>
            <person name="Ohta F."/>
            <person name="Oishi K."/>
            <person name="Rigoutsos I."/>
            <person name="Sano M."/>
            <person name="Sasaki A."/>
            <person name="Sasakura Y."/>
            <person name="Shoguchi E."/>
            <person name="Shin-i T."/>
            <person name="Spagnuolo A."/>
            <person name="Stainier D."/>
            <person name="Suzuki M.M."/>
            <person name="Tassy O."/>
            <person name="Takatori N."/>
            <person name="Tokuoka M."/>
            <person name="Yagi K."/>
            <person name="Yoshizaki F."/>
            <person name="Wada S."/>
            <person name="Zhang C."/>
            <person name="Hyatt P.D."/>
            <person name="Larimer F."/>
            <person name="Detter C."/>
            <person name="Doggett N."/>
            <person name="Glavina T."/>
            <person name="Hawkins T."/>
            <person name="Richardson P."/>
            <person name="Lucas S."/>
            <person name="Kohara Y."/>
            <person name="Levine M."/>
            <person name="Satoh N."/>
            <person name="Rokhsar D.S."/>
        </authorList>
    </citation>
    <scope>NUCLEOTIDE SEQUENCE [LARGE SCALE GENOMIC DNA]</scope>
</reference>
<dbReference type="Pfam" id="PF00822">
    <property type="entry name" value="PMP22_Claudin"/>
    <property type="match status" value="1"/>
</dbReference>
<dbReference type="RefSeq" id="XP_002124078.1">
    <property type="nucleotide sequence ID" value="XM_002124042.4"/>
</dbReference>
<keyword evidence="3 5" id="KW-1133">Transmembrane helix</keyword>